<dbReference type="GO" id="GO:0009231">
    <property type="term" value="P:riboflavin biosynthetic process"/>
    <property type="evidence" value="ECO:0007669"/>
    <property type="project" value="InterPro"/>
</dbReference>
<feature type="domain" description="Bacterial bifunctional deaminase-reductase C-terminal" evidence="1">
    <location>
        <begin position="6"/>
        <end position="185"/>
    </location>
</feature>
<dbReference type="RefSeq" id="WP_126608484.1">
    <property type="nucleotide sequence ID" value="NZ_AP025144.1"/>
</dbReference>
<dbReference type="EMBL" id="BSNX01000074">
    <property type="protein sequence ID" value="GLQ75631.1"/>
    <property type="molecule type" value="Genomic_DNA"/>
</dbReference>
<dbReference type="GO" id="GO:0008703">
    <property type="term" value="F:5-amino-6-(5-phosphoribosylamino)uracil reductase activity"/>
    <property type="evidence" value="ECO:0007669"/>
    <property type="project" value="InterPro"/>
</dbReference>
<dbReference type="PANTHER" id="PTHR38011:SF2">
    <property type="entry name" value="BIFUNCTIONAL DEAMINASE-REDUCTASE DOMAIN PROTEIN"/>
    <property type="match status" value="1"/>
</dbReference>
<dbReference type="PANTHER" id="PTHR38011">
    <property type="entry name" value="DIHYDROFOLATE REDUCTASE FAMILY PROTEIN (AFU_ORTHOLOGUE AFUA_8G06820)"/>
    <property type="match status" value="1"/>
</dbReference>
<reference evidence="3" key="1">
    <citation type="journal article" date="2019" name="Int. J. Syst. Evol. Microbiol.">
        <title>The Global Catalogue of Microorganisms (GCM) 10K type strain sequencing project: providing services to taxonomists for standard genome sequencing and annotation.</title>
        <authorList>
            <consortium name="The Broad Institute Genomics Platform"/>
            <consortium name="The Broad Institute Genome Sequencing Center for Infectious Disease"/>
            <person name="Wu L."/>
            <person name="Ma J."/>
        </authorList>
    </citation>
    <scope>NUCLEOTIDE SEQUENCE [LARGE SCALE GENOMIC DNA]</scope>
    <source>
        <strain evidence="3">NBRC 15640</strain>
    </source>
</reference>
<evidence type="ECO:0000259" key="1">
    <source>
        <dbReference type="Pfam" id="PF01872"/>
    </source>
</evidence>
<keyword evidence="3" id="KW-1185">Reference proteome</keyword>
<dbReference type="AlphaFoldDB" id="A0AAV5P056"/>
<organism evidence="2 3">
    <name type="scientific">Vibrio penaeicida</name>
    <dbReference type="NCBI Taxonomy" id="104609"/>
    <lineage>
        <taxon>Bacteria</taxon>
        <taxon>Pseudomonadati</taxon>
        <taxon>Pseudomonadota</taxon>
        <taxon>Gammaproteobacteria</taxon>
        <taxon>Vibrionales</taxon>
        <taxon>Vibrionaceae</taxon>
        <taxon>Vibrio</taxon>
    </lineage>
</organism>
<evidence type="ECO:0000313" key="2">
    <source>
        <dbReference type="EMBL" id="GLQ75631.1"/>
    </source>
</evidence>
<name>A0AAV5P056_9VIBR</name>
<dbReference type="SUPFAM" id="SSF53597">
    <property type="entry name" value="Dihydrofolate reductase-like"/>
    <property type="match status" value="1"/>
</dbReference>
<comment type="caution">
    <text evidence="2">The sequence shown here is derived from an EMBL/GenBank/DDBJ whole genome shotgun (WGS) entry which is preliminary data.</text>
</comment>
<dbReference type="Pfam" id="PF01872">
    <property type="entry name" value="RibD_C"/>
    <property type="match status" value="1"/>
</dbReference>
<dbReference type="InterPro" id="IPR050765">
    <property type="entry name" value="Riboflavin_Biosynth_HTPR"/>
</dbReference>
<dbReference type="Proteomes" id="UP001156690">
    <property type="component" value="Unassembled WGS sequence"/>
</dbReference>
<dbReference type="InterPro" id="IPR024072">
    <property type="entry name" value="DHFR-like_dom_sf"/>
</dbReference>
<dbReference type="Gene3D" id="3.40.430.10">
    <property type="entry name" value="Dihydrofolate Reductase, subunit A"/>
    <property type="match status" value="1"/>
</dbReference>
<proteinExistence type="predicted"/>
<protein>
    <submittedName>
        <fullName evidence="2">Dihydrofolate reductase</fullName>
    </submittedName>
</protein>
<sequence>MRNLAVLAFVTLDGVMQSPSMPEEDPSGGFKHGGWAAPYWEGVMSQVESYAMSTPYDMVFGRNTYNIFSRHWPNAPKSTLSDRMNAARKYVVTSDPQTLNWENSHAITGDIASEIHALKSQNGPILQVHGSANLIQALLKHGLIDELRLWVFPVVVGSGKRLFEYGSALHRFELTKFDSCDNGVMMHFYKPALTSKNLP</sequence>
<accession>A0AAV5P056</accession>
<dbReference type="InterPro" id="IPR002734">
    <property type="entry name" value="RibDG_C"/>
</dbReference>
<gene>
    <name evidence="2" type="ORF">GCM10007932_49930</name>
</gene>
<evidence type="ECO:0000313" key="3">
    <source>
        <dbReference type="Proteomes" id="UP001156690"/>
    </source>
</evidence>